<sequence>MKKLTIYLDTSIINFLFADDAPEKRDITKEFFDEYVKTGYYDVFVSPIVIDEISKTESEFQRLRLLKVISDYRIPILNIEPSLGNIRALADMYIEHGIIPRTKVEDALHIAISTVYEVDVLLSWNYRHLANINRERKILSANIQEGYIKTLRITTPLEVMSDEGEGITGAS</sequence>
<dbReference type="STRING" id="1499966.U14_00721"/>
<dbReference type="EMBL" id="DF820455">
    <property type="protein sequence ID" value="GAK49499.1"/>
    <property type="molecule type" value="Genomic_DNA"/>
</dbReference>
<evidence type="ECO:0000313" key="1">
    <source>
        <dbReference type="EMBL" id="GAK49499.1"/>
    </source>
</evidence>
<keyword evidence="2" id="KW-1185">Reference proteome</keyword>
<organism evidence="1">
    <name type="scientific">Candidatus Moduliflexus flocculans</name>
    <dbReference type="NCBI Taxonomy" id="1499966"/>
    <lineage>
        <taxon>Bacteria</taxon>
        <taxon>Candidatus Moduliflexota</taxon>
        <taxon>Candidatus Moduliflexia</taxon>
        <taxon>Candidatus Moduliflexales</taxon>
        <taxon>Candidatus Moduliflexaceae</taxon>
    </lineage>
</organism>
<accession>A0A0S6VQM9</accession>
<dbReference type="HOGENOM" id="CLU_119411_1_0_0"/>
<evidence type="ECO:0000313" key="2">
    <source>
        <dbReference type="Proteomes" id="UP000030700"/>
    </source>
</evidence>
<name>A0A0S6VQM9_9BACT</name>
<proteinExistence type="predicted"/>
<dbReference type="InterPro" id="IPR029060">
    <property type="entry name" value="PIN-like_dom_sf"/>
</dbReference>
<dbReference type="AlphaFoldDB" id="A0A0S6VQM9"/>
<evidence type="ECO:0008006" key="3">
    <source>
        <dbReference type="Google" id="ProtNLM"/>
    </source>
</evidence>
<dbReference type="Proteomes" id="UP000030700">
    <property type="component" value="Unassembled WGS sequence"/>
</dbReference>
<dbReference type="CDD" id="cd18687">
    <property type="entry name" value="PIN_VapC-like"/>
    <property type="match status" value="1"/>
</dbReference>
<gene>
    <name evidence="1" type="ORF">U14_00721</name>
</gene>
<protein>
    <recommendedName>
        <fullName evidence="3">PIN domain-containing protein</fullName>
    </recommendedName>
</protein>
<dbReference type="SUPFAM" id="SSF88723">
    <property type="entry name" value="PIN domain-like"/>
    <property type="match status" value="1"/>
</dbReference>
<reference evidence="1" key="1">
    <citation type="journal article" date="2015" name="PeerJ">
        <title>First genomic representation of candidate bacterial phylum KSB3 points to enhanced environmental sensing as a trigger of wastewater bulking.</title>
        <authorList>
            <person name="Sekiguchi Y."/>
            <person name="Ohashi A."/>
            <person name="Parks D.H."/>
            <person name="Yamauchi T."/>
            <person name="Tyson G.W."/>
            <person name="Hugenholtz P."/>
        </authorList>
    </citation>
    <scope>NUCLEOTIDE SEQUENCE [LARGE SCALE GENOMIC DNA]</scope>
</reference>